<name>A0A6C0C944_9ZZZZ</name>
<protein>
    <submittedName>
        <fullName evidence="1">Uncharacterized protein</fullName>
    </submittedName>
</protein>
<dbReference type="AlphaFoldDB" id="A0A6C0C944"/>
<accession>A0A6C0C944</accession>
<evidence type="ECO:0000313" key="1">
    <source>
        <dbReference type="EMBL" id="QHT00004.1"/>
    </source>
</evidence>
<reference evidence="1" key="1">
    <citation type="journal article" date="2020" name="Nature">
        <title>Giant virus diversity and host interactions through global metagenomics.</title>
        <authorList>
            <person name="Schulz F."/>
            <person name="Roux S."/>
            <person name="Paez-Espino D."/>
            <person name="Jungbluth S."/>
            <person name="Walsh D.A."/>
            <person name="Denef V.J."/>
            <person name="McMahon K.D."/>
            <person name="Konstantinidis K.T."/>
            <person name="Eloe-Fadrosh E.A."/>
            <person name="Kyrpides N.C."/>
            <person name="Woyke T."/>
        </authorList>
    </citation>
    <scope>NUCLEOTIDE SEQUENCE</scope>
    <source>
        <strain evidence="1">GVMAG-M-3300020192-26</strain>
    </source>
</reference>
<dbReference type="EMBL" id="MN739352">
    <property type="protein sequence ID" value="QHT00004.1"/>
    <property type="molecule type" value="Genomic_DNA"/>
</dbReference>
<organism evidence="1">
    <name type="scientific">viral metagenome</name>
    <dbReference type="NCBI Taxonomy" id="1070528"/>
    <lineage>
        <taxon>unclassified sequences</taxon>
        <taxon>metagenomes</taxon>
        <taxon>organismal metagenomes</taxon>
    </lineage>
</organism>
<sequence length="46" mass="5427">MIFELIANNFCDKKEIYDCMFAALCTHDFCIQLNKKKFTIANNFCI</sequence>
<proteinExistence type="predicted"/>